<feature type="domain" description="TfoX N-terminal" evidence="2">
    <location>
        <begin position="14"/>
        <end position="110"/>
    </location>
</feature>
<dbReference type="RefSeq" id="WP_142813045.1">
    <property type="nucleotide sequence ID" value="NZ_CP036282.1"/>
</dbReference>
<reference evidence="4" key="2">
    <citation type="journal article" date="2020" name="Int. J. Syst. Evol. Microbiol.">
        <title>Genomic insights into a novel species Rhodoferax aquaticus sp. nov., isolated from freshwater.</title>
        <authorList>
            <person name="Li T."/>
            <person name="Zhuo Y."/>
            <person name="Jin C.Z."/>
            <person name="Wu X."/>
            <person name="Ko S.R."/>
            <person name="Jin F.J."/>
            <person name="Ahn C.Y."/>
            <person name="Oh H.M."/>
            <person name="Lee H.G."/>
            <person name="Jin L."/>
        </authorList>
    </citation>
    <scope>NUCLEOTIDE SEQUENCE [LARGE SCALE GENOMIC DNA]</scope>
    <source>
        <strain evidence="4">Gr-4</strain>
    </source>
</reference>
<name>A0A515ETJ2_9BURK</name>
<dbReference type="InterPro" id="IPR007076">
    <property type="entry name" value="TfoX_N"/>
</dbReference>
<proteinExistence type="predicted"/>
<evidence type="ECO:0000256" key="1">
    <source>
        <dbReference type="SAM" id="MobiDB-lite"/>
    </source>
</evidence>
<dbReference type="Proteomes" id="UP000317365">
    <property type="component" value="Chromosome"/>
</dbReference>
<dbReference type="EMBL" id="CP036282">
    <property type="protein sequence ID" value="QDL55893.1"/>
    <property type="molecule type" value="Genomic_DNA"/>
</dbReference>
<feature type="region of interest" description="Disordered" evidence="1">
    <location>
        <begin position="123"/>
        <end position="146"/>
    </location>
</feature>
<evidence type="ECO:0000259" key="2">
    <source>
        <dbReference type="Pfam" id="PF04993"/>
    </source>
</evidence>
<keyword evidence="4" id="KW-1185">Reference proteome</keyword>
<evidence type="ECO:0000313" key="3">
    <source>
        <dbReference type="EMBL" id="QDL55893.1"/>
    </source>
</evidence>
<gene>
    <name evidence="3" type="ORF">EXZ61_17885</name>
</gene>
<evidence type="ECO:0000313" key="4">
    <source>
        <dbReference type="Proteomes" id="UP000317365"/>
    </source>
</evidence>
<dbReference type="KEGG" id="rhg:EXZ61_17885"/>
<sequence length="146" mass="15516">MATIPSDFADYCCELLSPIGPCRAKRMFGGWGIAIDGMTIAILANLGQGDTLWLKADVQSQALFEAEGCARFTYEADGKTRGMNYYSAPADAMESPALMQPWARLALQAAVAAHANKKPAVKKTAVKQAGVAKPSAAKPAKLPRSR</sequence>
<reference evidence="4" key="1">
    <citation type="submission" date="2019-02" db="EMBL/GenBank/DDBJ databases">
        <title>Complete genome sequence of Rhodoferax sp. Gr-4.</title>
        <authorList>
            <person name="Jin L."/>
        </authorList>
    </citation>
    <scope>NUCLEOTIDE SEQUENCE [LARGE SCALE GENOMIC DNA]</scope>
    <source>
        <strain evidence="4">Gr-4</strain>
    </source>
</reference>
<dbReference type="SUPFAM" id="SSF159894">
    <property type="entry name" value="YgaC/TfoX-N like"/>
    <property type="match status" value="1"/>
</dbReference>
<dbReference type="Pfam" id="PF04993">
    <property type="entry name" value="TfoX_N"/>
    <property type="match status" value="1"/>
</dbReference>
<dbReference type="Gene3D" id="3.30.1460.30">
    <property type="entry name" value="YgaC/TfoX-N like chaperone"/>
    <property type="match status" value="1"/>
</dbReference>
<organism evidence="3 4">
    <name type="scientific">Rhodoferax aquaticus</name>
    <dbReference type="NCBI Taxonomy" id="2527691"/>
    <lineage>
        <taxon>Bacteria</taxon>
        <taxon>Pseudomonadati</taxon>
        <taxon>Pseudomonadota</taxon>
        <taxon>Betaproteobacteria</taxon>
        <taxon>Burkholderiales</taxon>
        <taxon>Comamonadaceae</taxon>
        <taxon>Rhodoferax</taxon>
    </lineage>
</organism>
<dbReference type="AlphaFoldDB" id="A0A515ETJ2"/>
<accession>A0A515ETJ2</accession>
<protein>
    <submittedName>
        <fullName evidence="3">TfoX family protein</fullName>
    </submittedName>
</protein>